<evidence type="ECO:0000259" key="2">
    <source>
        <dbReference type="Pfam" id="PF21311"/>
    </source>
</evidence>
<comment type="caution">
    <text evidence="3">The sequence shown here is derived from an EMBL/GenBank/DDBJ whole genome shotgun (WGS) entry which is preliminary data.</text>
</comment>
<organism evidence="3 4">
    <name type="scientific">Streptomyces rectiviolaceus</name>
    <dbReference type="NCBI Taxonomy" id="332591"/>
    <lineage>
        <taxon>Bacteria</taxon>
        <taxon>Bacillati</taxon>
        <taxon>Actinomycetota</taxon>
        <taxon>Actinomycetes</taxon>
        <taxon>Kitasatosporales</taxon>
        <taxon>Streptomycetaceae</taxon>
        <taxon>Streptomyces</taxon>
    </lineage>
</organism>
<dbReference type="Proteomes" id="UP001501637">
    <property type="component" value="Unassembled WGS sequence"/>
</dbReference>
<evidence type="ECO:0000256" key="1">
    <source>
        <dbReference type="SAM" id="SignalP"/>
    </source>
</evidence>
<feature type="chain" id="PRO_5045160486" description="P68 RBP/TagC-like beta-propeller domain-containing protein" evidence="1">
    <location>
        <begin position="22"/>
        <end position="335"/>
    </location>
</feature>
<dbReference type="InterPro" id="IPR048799">
    <property type="entry name" value="P68_RBP_TagC-like_beta-prop"/>
</dbReference>
<proteinExistence type="predicted"/>
<sequence length="335" mass="36331">MLGLSGMVLATAALSVPKALAAGRDSAPDVLGDRFNLADSGARLIHEKALHHTTVMQSFAFDELHGHVYALQLMPSGVQLPGESRTYSHAERHDAGDLCLNRLSMRGELLDRMYLKGFGHGTAISVDSSLSSWGGAVRLWVECDANPASGYGRAIGRFPYAENTVLHSADRRVTVYRPHPGSSANCAALDLNNRRLLLRYALPDRRRYALYNLDTFTAGFFSPLIDFAQPGLDLGLPFQGMTLDGDYAYQLMGFGRAANSSSEPDNTVLLHCIDLRTGAVVQQHKSQAGRQLTYREPEGLAVLHGPQAREPQLCMGFASGPAGGRKFSLYGLPTL</sequence>
<keyword evidence="1" id="KW-0732">Signal</keyword>
<feature type="signal peptide" evidence="1">
    <location>
        <begin position="1"/>
        <end position="21"/>
    </location>
</feature>
<name>A0ABP6M933_9ACTN</name>
<evidence type="ECO:0000313" key="4">
    <source>
        <dbReference type="Proteomes" id="UP001501637"/>
    </source>
</evidence>
<dbReference type="EMBL" id="BAAAUG010000013">
    <property type="protein sequence ID" value="GAA3085442.1"/>
    <property type="molecule type" value="Genomic_DNA"/>
</dbReference>
<protein>
    <recommendedName>
        <fullName evidence="2">P68 RBP/TagC-like beta-propeller domain-containing protein</fullName>
    </recommendedName>
</protein>
<evidence type="ECO:0000313" key="3">
    <source>
        <dbReference type="EMBL" id="GAA3085442.1"/>
    </source>
</evidence>
<feature type="domain" description="P68 RBP/TagC-like beta-propeller" evidence="2">
    <location>
        <begin position="55"/>
        <end position="331"/>
    </location>
</feature>
<reference evidence="4" key="1">
    <citation type="journal article" date="2019" name="Int. J. Syst. Evol. Microbiol.">
        <title>The Global Catalogue of Microorganisms (GCM) 10K type strain sequencing project: providing services to taxonomists for standard genome sequencing and annotation.</title>
        <authorList>
            <consortium name="The Broad Institute Genomics Platform"/>
            <consortium name="The Broad Institute Genome Sequencing Center for Infectious Disease"/>
            <person name="Wu L."/>
            <person name="Ma J."/>
        </authorList>
    </citation>
    <scope>NUCLEOTIDE SEQUENCE [LARGE SCALE GENOMIC DNA]</scope>
    <source>
        <strain evidence="4">JCM 9092</strain>
    </source>
</reference>
<gene>
    <name evidence="3" type="ORF">GCM10010449_06470</name>
</gene>
<keyword evidence="4" id="KW-1185">Reference proteome</keyword>
<accession>A0ABP6M933</accession>
<dbReference type="Pfam" id="PF21311">
    <property type="entry name" value="Phage_RBD_prop"/>
    <property type="match status" value="1"/>
</dbReference>